<organism evidence="1 2">
    <name type="scientific">Gracilibacillus caseinilyticus</name>
    <dbReference type="NCBI Taxonomy" id="2932256"/>
    <lineage>
        <taxon>Bacteria</taxon>
        <taxon>Bacillati</taxon>
        <taxon>Bacillota</taxon>
        <taxon>Bacilli</taxon>
        <taxon>Bacillales</taxon>
        <taxon>Bacillaceae</taxon>
        <taxon>Gracilibacillus</taxon>
    </lineage>
</organism>
<accession>A0ABY4EXE9</accession>
<protein>
    <submittedName>
        <fullName evidence="1">Uncharacterized protein</fullName>
    </submittedName>
</protein>
<evidence type="ECO:0000313" key="1">
    <source>
        <dbReference type="EMBL" id="UOQ49090.1"/>
    </source>
</evidence>
<dbReference type="Proteomes" id="UP000831782">
    <property type="component" value="Chromosome"/>
</dbReference>
<evidence type="ECO:0000313" key="2">
    <source>
        <dbReference type="Proteomes" id="UP000831782"/>
    </source>
</evidence>
<reference evidence="1 2" key="1">
    <citation type="submission" date="2022-04" db="EMBL/GenBank/DDBJ databases">
        <title>Gracilibacillus sp. isolated from saltern.</title>
        <authorList>
            <person name="Won M."/>
            <person name="Lee C.-M."/>
            <person name="Woen H.-Y."/>
            <person name="Kwon S.-W."/>
        </authorList>
    </citation>
    <scope>NUCLEOTIDE SEQUENCE [LARGE SCALE GENOMIC DNA]</scope>
    <source>
        <strain evidence="1 2">SSWR10-1</strain>
    </source>
</reference>
<keyword evidence="2" id="KW-1185">Reference proteome</keyword>
<gene>
    <name evidence="1" type="ORF">MUN88_02825</name>
</gene>
<dbReference type="RefSeq" id="WP_244720603.1">
    <property type="nucleotide sequence ID" value="NZ_CP095072.1"/>
</dbReference>
<name>A0ABY4EXE9_9BACI</name>
<dbReference type="EMBL" id="CP095072">
    <property type="protein sequence ID" value="UOQ49090.1"/>
    <property type="molecule type" value="Genomic_DNA"/>
</dbReference>
<proteinExistence type="predicted"/>
<sequence>MKVPFKKYVIYNEKYVDLSEEEAERKVKEDGWEWEDQVNKYVKKSSIKAGSVILTV</sequence>